<protein>
    <submittedName>
        <fullName evidence="2">Uncharacterized protein</fullName>
    </submittedName>
</protein>
<dbReference type="EMBL" id="CAJOBA010007209">
    <property type="protein sequence ID" value="CAF3795803.1"/>
    <property type="molecule type" value="Genomic_DNA"/>
</dbReference>
<gene>
    <name evidence="2" type="ORF">GPM918_LOCUS30457</name>
    <name evidence="1" type="ORF">OVA965_LOCUS15813</name>
    <name evidence="4" type="ORF">SRO942_LOCUS31072</name>
    <name evidence="3" type="ORF">TMI583_LOCUS15822</name>
</gene>
<comment type="caution">
    <text evidence="2">The sequence shown here is derived from an EMBL/GenBank/DDBJ whole genome shotgun (WGS) entry which is preliminary data.</text>
</comment>
<dbReference type="EMBL" id="CAJNOK010007198">
    <property type="protein sequence ID" value="CAF1027411.1"/>
    <property type="molecule type" value="Genomic_DNA"/>
</dbReference>
<dbReference type="Proteomes" id="UP000681722">
    <property type="component" value="Unassembled WGS sequence"/>
</dbReference>
<keyword evidence="5" id="KW-1185">Reference proteome</keyword>
<dbReference type="Gene3D" id="1.10.1410.40">
    <property type="match status" value="1"/>
</dbReference>
<reference evidence="2" key="1">
    <citation type="submission" date="2021-02" db="EMBL/GenBank/DDBJ databases">
        <authorList>
            <person name="Nowell W R."/>
        </authorList>
    </citation>
    <scope>NUCLEOTIDE SEQUENCE</scope>
</reference>
<organism evidence="2 5">
    <name type="scientific">Didymodactylos carnosus</name>
    <dbReference type="NCBI Taxonomy" id="1234261"/>
    <lineage>
        <taxon>Eukaryota</taxon>
        <taxon>Metazoa</taxon>
        <taxon>Spiralia</taxon>
        <taxon>Gnathifera</taxon>
        <taxon>Rotifera</taxon>
        <taxon>Eurotatoria</taxon>
        <taxon>Bdelloidea</taxon>
        <taxon>Philodinida</taxon>
        <taxon>Philodinidae</taxon>
        <taxon>Didymodactylos</taxon>
    </lineage>
</organism>
<name>A0A815GP79_9BILA</name>
<dbReference type="Proteomes" id="UP000663829">
    <property type="component" value="Unassembled WGS sequence"/>
</dbReference>
<dbReference type="Proteomes" id="UP000682733">
    <property type="component" value="Unassembled WGS sequence"/>
</dbReference>
<evidence type="ECO:0000313" key="1">
    <source>
        <dbReference type="EMBL" id="CAF1027411.1"/>
    </source>
</evidence>
<evidence type="ECO:0000313" key="3">
    <source>
        <dbReference type="EMBL" id="CAF3795803.1"/>
    </source>
</evidence>
<accession>A0A815GP79</accession>
<evidence type="ECO:0000313" key="2">
    <source>
        <dbReference type="EMBL" id="CAF1341561.1"/>
    </source>
</evidence>
<dbReference type="Proteomes" id="UP000677228">
    <property type="component" value="Unassembled WGS sequence"/>
</dbReference>
<evidence type="ECO:0000313" key="5">
    <source>
        <dbReference type="Proteomes" id="UP000663829"/>
    </source>
</evidence>
<proteinExistence type="predicted"/>
<evidence type="ECO:0000313" key="4">
    <source>
        <dbReference type="EMBL" id="CAF4203105.1"/>
    </source>
</evidence>
<dbReference type="EMBL" id="CAJOBC010059126">
    <property type="protein sequence ID" value="CAF4203105.1"/>
    <property type="molecule type" value="Genomic_DNA"/>
</dbReference>
<dbReference type="AlphaFoldDB" id="A0A815GP79"/>
<dbReference type="EMBL" id="CAJNOQ010014437">
    <property type="protein sequence ID" value="CAF1341561.1"/>
    <property type="molecule type" value="Genomic_DNA"/>
</dbReference>
<sequence length="232" mass="27631">MFWHVDDDHLIKVTLLELWLKFLIEVLEKRYCSHYFIKNLNILQDYSDSLIVTVLEALLTIDINQVLSLISYETHMLFHSINIHDQFISKLQSVFKRYPKVANKVSKAFLEIVAKIFYEENCFINNDDNDLLSKTAFQHEIEEVLCLLVVVERHDKTFWQKWKRLFIDFSRDDISLLPTKTTLKPAQLALYMRESVYSHGPYLNRILTRIHFLEPFFECYNQLLPLRGNGLI</sequence>